<keyword evidence="3" id="KW-1185">Reference proteome</keyword>
<gene>
    <name evidence="2" type="ORF">AMECASPLE_026646</name>
</gene>
<protein>
    <submittedName>
        <fullName evidence="2">Uncharacterized protein</fullName>
    </submittedName>
</protein>
<reference evidence="2 3" key="1">
    <citation type="submission" date="2021-06" db="EMBL/GenBank/DDBJ databases">
        <authorList>
            <person name="Palmer J.M."/>
        </authorList>
    </citation>
    <scope>NUCLEOTIDE SEQUENCE [LARGE SCALE GENOMIC DNA]</scope>
    <source>
        <strain evidence="2 3">AS_MEX2019</strain>
        <tissue evidence="2">Muscle</tissue>
    </source>
</reference>
<evidence type="ECO:0000313" key="3">
    <source>
        <dbReference type="Proteomes" id="UP001469553"/>
    </source>
</evidence>
<evidence type="ECO:0000256" key="1">
    <source>
        <dbReference type="SAM" id="MobiDB-lite"/>
    </source>
</evidence>
<dbReference type="Proteomes" id="UP001469553">
    <property type="component" value="Unassembled WGS sequence"/>
</dbReference>
<organism evidence="2 3">
    <name type="scientific">Ameca splendens</name>
    <dbReference type="NCBI Taxonomy" id="208324"/>
    <lineage>
        <taxon>Eukaryota</taxon>
        <taxon>Metazoa</taxon>
        <taxon>Chordata</taxon>
        <taxon>Craniata</taxon>
        <taxon>Vertebrata</taxon>
        <taxon>Euteleostomi</taxon>
        <taxon>Actinopterygii</taxon>
        <taxon>Neopterygii</taxon>
        <taxon>Teleostei</taxon>
        <taxon>Neoteleostei</taxon>
        <taxon>Acanthomorphata</taxon>
        <taxon>Ovalentaria</taxon>
        <taxon>Atherinomorphae</taxon>
        <taxon>Cyprinodontiformes</taxon>
        <taxon>Goodeidae</taxon>
        <taxon>Ameca</taxon>
    </lineage>
</organism>
<evidence type="ECO:0000313" key="2">
    <source>
        <dbReference type="EMBL" id="MEQ2281076.1"/>
    </source>
</evidence>
<comment type="caution">
    <text evidence="2">The sequence shown here is derived from an EMBL/GenBank/DDBJ whole genome shotgun (WGS) entry which is preliminary data.</text>
</comment>
<dbReference type="EMBL" id="JAHRIP010002746">
    <property type="protein sequence ID" value="MEQ2281076.1"/>
    <property type="molecule type" value="Genomic_DNA"/>
</dbReference>
<sequence length="135" mass="14523">MFTVSRQLKMYALDKPSRGHRMHIYLFLSSLNSNSLYVSKSQPCSISVHAKTRTVTRTVCTHAPGSRDFVAELITLNGSIRRSVMINPVETPLLRSVTCRAAPPPAAPPSLSVRSLSGAPGGLRACTRSPGSSLS</sequence>
<accession>A0ABV0XI03</accession>
<feature type="region of interest" description="Disordered" evidence="1">
    <location>
        <begin position="103"/>
        <end position="135"/>
    </location>
</feature>
<name>A0ABV0XI03_9TELE</name>
<proteinExistence type="predicted"/>